<dbReference type="SUPFAM" id="SSF52540">
    <property type="entry name" value="P-loop containing nucleoside triphosphate hydrolases"/>
    <property type="match status" value="1"/>
</dbReference>
<feature type="non-terminal residue" evidence="3">
    <location>
        <position position="1"/>
    </location>
</feature>
<comment type="caution">
    <text evidence="3">The sequence shown here is derived from an EMBL/GenBank/DDBJ whole genome shotgun (WGS) entry which is preliminary data.</text>
</comment>
<evidence type="ECO:0000313" key="3">
    <source>
        <dbReference type="EMBL" id="MCR6679894.1"/>
    </source>
</evidence>
<evidence type="ECO:0008006" key="5">
    <source>
        <dbReference type="Google" id="ProtNLM"/>
    </source>
</evidence>
<feature type="non-terminal residue" evidence="3">
    <location>
        <position position="78"/>
    </location>
</feature>
<dbReference type="InterPro" id="IPR027417">
    <property type="entry name" value="P-loop_NTPase"/>
</dbReference>
<dbReference type="GO" id="GO:0016787">
    <property type="term" value="F:hydrolase activity"/>
    <property type="evidence" value="ECO:0007669"/>
    <property type="project" value="UniProtKB-KW"/>
</dbReference>
<sequence>RLYGALSLIDQRKAILPAPLGMRNVVLATNFAETSLSIEGIRLVVDCAQERMSSFDKRTGLTRLITQRVSQASITQRA</sequence>
<dbReference type="Gene3D" id="3.40.50.300">
    <property type="entry name" value="P-loop containing nucleotide triphosphate hydrolases"/>
    <property type="match status" value="1"/>
</dbReference>
<dbReference type="PANTHER" id="PTHR43519:SF1">
    <property type="entry name" value="ATP-DEPENDENT RNA HELICASE HRPB"/>
    <property type="match status" value="1"/>
</dbReference>
<evidence type="ECO:0000256" key="1">
    <source>
        <dbReference type="ARBA" id="ARBA00022801"/>
    </source>
</evidence>
<dbReference type="GO" id="GO:0004386">
    <property type="term" value="F:helicase activity"/>
    <property type="evidence" value="ECO:0007669"/>
    <property type="project" value="UniProtKB-KW"/>
</dbReference>
<organism evidence="3 4">
    <name type="scientific">Escherichia marmotae</name>
    <dbReference type="NCBI Taxonomy" id="1499973"/>
    <lineage>
        <taxon>Bacteria</taxon>
        <taxon>Pseudomonadati</taxon>
        <taxon>Pseudomonadota</taxon>
        <taxon>Gammaproteobacteria</taxon>
        <taxon>Enterobacterales</taxon>
        <taxon>Enterobacteriaceae</taxon>
        <taxon>Escherichia</taxon>
    </lineage>
</organism>
<accession>A0AAW5N259</accession>
<dbReference type="AlphaFoldDB" id="A0AAW5N259"/>
<dbReference type="EMBL" id="JANPXH010001947">
    <property type="protein sequence ID" value="MCR6679894.1"/>
    <property type="molecule type" value="Genomic_DNA"/>
</dbReference>
<reference evidence="3" key="1">
    <citation type="submission" date="2022-07" db="EMBL/GenBank/DDBJ databases">
        <title>Diversity of ethanolamine utilization by human commensal Escherichia coli.</title>
        <authorList>
            <person name="Jubelin G."/>
        </authorList>
    </citation>
    <scope>NUCLEOTIDE SEQUENCE</scope>
    <source>
        <strain evidence="3">S1</strain>
    </source>
</reference>
<keyword evidence="2" id="KW-0347">Helicase</keyword>
<evidence type="ECO:0000256" key="2">
    <source>
        <dbReference type="ARBA" id="ARBA00022806"/>
    </source>
</evidence>
<proteinExistence type="predicted"/>
<gene>
    <name evidence="3" type="ORF">NVV43_31520</name>
</gene>
<dbReference type="PANTHER" id="PTHR43519">
    <property type="entry name" value="ATP-DEPENDENT RNA HELICASE HRPB"/>
    <property type="match status" value="1"/>
</dbReference>
<name>A0AAW5N259_9ESCH</name>
<protein>
    <recommendedName>
        <fullName evidence="5">Helicase C-terminal domain-containing protein</fullName>
    </recommendedName>
</protein>
<evidence type="ECO:0000313" key="4">
    <source>
        <dbReference type="Proteomes" id="UP001206878"/>
    </source>
</evidence>
<keyword evidence="1" id="KW-0378">Hydrolase</keyword>
<dbReference type="Proteomes" id="UP001206878">
    <property type="component" value="Unassembled WGS sequence"/>
</dbReference>
<keyword evidence="2" id="KW-0067">ATP-binding</keyword>
<keyword evidence="2" id="KW-0547">Nucleotide-binding</keyword>